<comment type="function">
    <text evidence="5">Effector that suppresses plant defense responses during pathogen infection.</text>
</comment>
<dbReference type="AlphaFoldDB" id="A0A8T1V1T4"/>
<name>A0A8T1V1T4_9STRA</name>
<evidence type="ECO:0000256" key="1">
    <source>
        <dbReference type="ARBA" id="ARBA00004613"/>
    </source>
</evidence>
<accession>A0A8T1V1T4</accession>
<dbReference type="OrthoDB" id="129822at2759"/>
<dbReference type="InterPro" id="IPR031825">
    <property type="entry name" value="RXLR"/>
</dbReference>
<keyword evidence="4 5" id="KW-0732">Signal</keyword>
<feature type="chain" id="PRO_5035969371" description="RxLR effector protein" evidence="5">
    <location>
        <begin position="21"/>
        <end position="147"/>
    </location>
</feature>
<comment type="subcellular location">
    <subcellularLocation>
        <location evidence="1 5">Secreted</location>
    </subcellularLocation>
</comment>
<evidence type="ECO:0000256" key="3">
    <source>
        <dbReference type="ARBA" id="ARBA00022525"/>
    </source>
</evidence>
<dbReference type="GO" id="GO:0005576">
    <property type="term" value="C:extracellular region"/>
    <property type="evidence" value="ECO:0007669"/>
    <property type="project" value="UniProtKB-SubCell"/>
</dbReference>
<keyword evidence="3 5" id="KW-0964">Secreted</keyword>
<reference evidence="6" key="1">
    <citation type="submission" date="2021-02" db="EMBL/GenBank/DDBJ databases">
        <authorList>
            <person name="Palmer J.M."/>
        </authorList>
    </citation>
    <scope>NUCLEOTIDE SEQUENCE</scope>
    <source>
        <strain evidence="6">SCRP23</strain>
    </source>
</reference>
<comment type="caution">
    <text evidence="6">The sequence shown here is derived from an EMBL/GenBank/DDBJ whole genome shotgun (WGS) entry which is preliminary data.</text>
</comment>
<evidence type="ECO:0000256" key="4">
    <source>
        <dbReference type="ARBA" id="ARBA00022729"/>
    </source>
</evidence>
<comment type="similarity">
    <text evidence="2 5">Belongs to the RxLR effector family.</text>
</comment>
<dbReference type="Pfam" id="PF16810">
    <property type="entry name" value="RXLR"/>
    <property type="match status" value="1"/>
</dbReference>
<organism evidence="6 7">
    <name type="scientific">Phytophthora boehmeriae</name>
    <dbReference type="NCBI Taxonomy" id="109152"/>
    <lineage>
        <taxon>Eukaryota</taxon>
        <taxon>Sar</taxon>
        <taxon>Stramenopiles</taxon>
        <taxon>Oomycota</taxon>
        <taxon>Peronosporomycetes</taxon>
        <taxon>Peronosporales</taxon>
        <taxon>Peronosporaceae</taxon>
        <taxon>Phytophthora</taxon>
    </lineage>
</organism>
<proteinExistence type="inferred from homology"/>
<protein>
    <recommendedName>
        <fullName evidence="5">RxLR effector protein</fullName>
    </recommendedName>
</protein>
<dbReference type="Proteomes" id="UP000693981">
    <property type="component" value="Unassembled WGS sequence"/>
</dbReference>
<evidence type="ECO:0000313" key="6">
    <source>
        <dbReference type="EMBL" id="KAG7375242.1"/>
    </source>
</evidence>
<evidence type="ECO:0000256" key="2">
    <source>
        <dbReference type="ARBA" id="ARBA00010400"/>
    </source>
</evidence>
<evidence type="ECO:0000256" key="5">
    <source>
        <dbReference type="RuleBase" id="RU367124"/>
    </source>
</evidence>
<dbReference type="EMBL" id="JAGDFL010001813">
    <property type="protein sequence ID" value="KAG7375242.1"/>
    <property type="molecule type" value="Genomic_DNA"/>
</dbReference>
<keyword evidence="7" id="KW-1185">Reference proteome</keyword>
<evidence type="ECO:0000313" key="7">
    <source>
        <dbReference type="Proteomes" id="UP000693981"/>
    </source>
</evidence>
<feature type="signal peptide" evidence="5">
    <location>
        <begin position="1"/>
        <end position="20"/>
    </location>
</feature>
<comment type="domain">
    <text evidence="5">The RxLR-dEER motif acts to carry the protein into the host cell cytoplasm through binding to cell surface phosphatidylinositol-3-phosphate.</text>
</comment>
<gene>
    <name evidence="6" type="ORF">PHYBOEH_003052</name>
</gene>
<sequence length="147" mass="16406">MRLSCVLLVAAATLVASSNALSSADQTAIAKVQSDNGKRLLRSVETVGEDDSSDDPDEDRGLNFSALFGAKTAEEIQKAKVAAENNQFYTKLVKSLSFRKERFEGWQKEGVFIDQAIRFMGYHGKTEQKYKDVIEKYKLFLRTGQVT</sequence>